<keyword evidence="3" id="KW-0175">Coiled coil</keyword>
<gene>
    <name evidence="6" type="ORF">CCACVL1_06258</name>
</gene>
<dbReference type="STRING" id="210143.A0A1R3JGG5"/>
<protein>
    <recommendedName>
        <fullName evidence="5">Bromo domain-containing protein</fullName>
    </recommendedName>
</protein>
<dbReference type="PROSITE" id="PS50014">
    <property type="entry name" value="BROMODOMAIN_2"/>
    <property type="match status" value="1"/>
</dbReference>
<evidence type="ECO:0000256" key="4">
    <source>
        <dbReference type="SAM" id="MobiDB-lite"/>
    </source>
</evidence>
<comment type="caution">
    <text evidence="6">The sequence shown here is derived from an EMBL/GenBank/DDBJ whole genome shotgun (WGS) entry which is preliminary data.</text>
</comment>
<proteinExistence type="predicted"/>
<reference evidence="6 7" key="1">
    <citation type="submission" date="2013-09" db="EMBL/GenBank/DDBJ databases">
        <title>Corchorus capsularis genome sequencing.</title>
        <authorList>
            <person name="Alam M."/>
            <person name="Haque M.S."/>
            <person name="Islam M.S."/>
            <person name="Emdad E.M."/>
            <person name="Islam M.M."/>
            <person name="Ahmed B."/>
            <person name="Halim A."/>
            <person name="Hossen Q.M.M."/>
            <person name="Hossain M.Z."/>
            <person name="Ahmed R."/>
            <person name="Khan M.M."/>
            <person name="Islam R."/>
            <person name="Rashid M.M."/>
            <person name="Khan S.A."/>
            <person name="Rahman M.S."/>
            <person name="Alam M."/>
        </authorList>
    </citation>
    <scope>NUCLEOTIDE SEQUENCE [LARGE SCALE GENOMIC DNA]</scope>
    <source>
        <strain evidence="7">cv. CVL-1</strain>
        <tissue evidence="6">Whole seedling</tissue>
    </source>
</reference>
<dbReference type="InterPro" id="IPR036427">
    <property type="entry name" value="Bromodomain-like_sf"/>
</dbReference>
<dbReference type="InterPro" id="IPR001487">
    <property type="entry name" value="Bromodomain"/>
</dbReference>
<dbReference type="SUPFAM" id="SSF47370">
    <property type="entry name" value="Bromodomain"/>
    <property type="match status" value="1"/>
</dbReference>
<keyword evidence="7" id="KW-1185">Reference proteome</keyword>
<dbReference type="InterPro" id="IPR052442">
    <property type="entry name" value="Env_Response_Regulator"/>
</dbReference>
<name>A0A1R3JGG5_COCAP</name>
<evidence type="ECO:0000256" key="1">
    <source>
        <dbReference type="ARBA" id="ARBA00023117"/>
    </source>
</evidence>
<keyword evidence="1 2" id="KW-0103">Bromodomain</keyword>
<dbReference type="Pfam" id="PF00439">
    <property type="entry name" value="Bromodomain"/>
    <property type="match status" value="1"/>
</dbReference>
<evidence type="ECO:0000313" key="7">
    <source>
        <dbReference type="Proteomes" id="UP000188268"/>
    </source>
</evidence>
<feature type="compositionally biased region" description="Polar residues" evidence="4">
    <location>
        <begin position="48"/>
        <end position="58"/>
    </location>
</feature>
<feature type="compositionally biased region" description="Polar residues" evidence="4">
    <location>
        <begin position="365"/>
        <end position="377"/>
    </location>
</feature>
<dbReference type="PANTHER" id="PTHR46136:SF19">
    <property type="entry name" value="TRANSCRIPTION FACTOR GTE12"/>
    <property type="match status" value="1"/>
</dbReference>
<evidence type="ECO:0000259" key="5">
    <source>
        <dbReference type="PROSITE" id="PS50014"/>
    </source>
</evidence>
<feature type="region of interest" description="Disordered" evidence="4">
    <location>
        <begin position="341"/>
        <end position="377"/>
    </location>
</feature>
<accession>A0A1R3JGG5</accession>
<feature type="domain" description="Bromo" evidence="5">
    <location>
        <begin position="94"/>
        <end position="166"/>
    </location>
</feature>
<dbReference type="Gene3D" id="1.20.920.10">
    <property type="entry name" value="Bromodomain-like"/>
    <property type="match status" value="1"/>
</dbReference>
<sequence length="570" mass="63425">MIAAESVVPKQKLKIKFPLQRVESIRAPQSIDFGQQLNRSLDERKMSSAGNSKETSGASKRKAEGVIVDSPQEKRRKMDRGMTQQCSALLKSMMNHPAGWVFNKPVDPIALEIPDYFSIIKHPMDLGTIKSKLINNTYLGVEEFVADVKLTFCNAMFYNPPDNNVHKMAEEMDEFFEGKWKSLEEKWNQENKYGRLSVRLKDVNESRQSCSKTQLSRNISLPKKSKPSEEKVVKVPLNTRPLEVELPKLAQNSVNRLAGKVLQKGTTIVGRAHGSINAKPPLSPDACKCRSCGSVKCQCSLPSDSNHASSSDLTSERSFSGDHRVCSADASKLDCQAKSTLTSQMSKSDPDSDGAVSALDDGNVCPSSELTTSATDTASGEGLFTPIFDVPLSPKKALRAAMLKKRFADTIMKAQQKTLLDHGEKADPVRIQHEKEKLERRQREEKAKIEAQIRAAEAAAKLKAESELKKQREREREAARISLQKMEKTAEIEQNLVILKELEVFIGYTLIHQLQGSKNGPEKVTGVYRGNNENPLHRLGLFIKDDECLEEDDNEDAVVNEDGEEGEILS</sequence>
<feature type="coiled-coil region" evidence="3">
    <location>
        <begin position="435"/>
        <end position="489"/>
    </location>
</feature>
<dbReference type="AlphaFoldDB" id="A0A1R3JGG5"/>
<dbReference type="OrthoDB" id="21449at2759"/>
<dbReference type="OMA" id="KAGSQEC"/>
<feature type="region of interest" description="Disordered" evidence="4">
    <location>
        <begin position="33"/>
        <end position="81"/>
    </location>
</feature>
<dbReference type="Proteomes" id="UP000188268">
    <property type="component" value="Unassembled WGS sequence"/>
</dbReference>
<dbReference type="Gramene" id="OMO93928">
    <property type="protein sequence ID" value="OMO93928"/>
    <property type="gene ID" value="CCACVL1_06258"/>
</dbReference>
<dbReference type="PRINTS" id="PR00503">
    <property type="entry name" value="BROMODOMAIN"/>
</dbReference>
<dbReference type="EMBL" id="AWWV01008009">
    <property type="protein sequence ID" value="OMO93928.1"/>
    <property type="molecule type" value="Genomic_DNA"/>
</dbReference>
<dbReference type="PANTHER" id="PTHR46136">
    <property type="entry name" value="TRANSCRIPTION FACTOR GTE8"/>
    <property type="match status" value="1"/>
</dbReference>
<evidence type="ECO:0000256" key="3">
    <source>
        <dbReference type="SAM" id="Coils"/>
    </source>
</evidence>
<evidence type="ECO:0000313" key="6">
    <source>
        <dbReference type="EMBL" id="OMO93928.1"/>
    </source>
</evidence>
<dbReference type="SMART" id="SM00297">
    <property type="entry name" value="BROMO"/>
    <property type="match status" value="1"/>
</dbReference>
<organism evidence="6 7">
    <name type="scientific">Corchorus capsularis</name>
    <name type="common">Jute</name>
    <dbReference type="NCBI Taxonomy" id="210143"/>
    <lineage>
        <taxon>Eukaryota</taxon>
        <taxon>Viridiplantae</taxon>
        <taxon>Streptophyta</taxon>
        <taxon>Embryophyta</taxon>
        <taxon>Tracheophyta</taxon>
        <taxon>Spermatophyta</taxon>
        <taxon>Magnoliopsida</taxon>
        <taxon>eudicotyledons</taxon>
        <taxon>Gunneridae</taxon>
        <taxon>Pentapetalae</taxon>
        <taxon>rosids</taxon>
        <taxon>malvids</taxon>
        <taxon>Malvales</taxon>
        <taxon>Malvaceae</taxon>
        <taxon>Grewioideae</taxon>
        <taxon>Apeibeae</taxon>
        <taxon>Corchorus</taxon>
    </lineage>
</organism>
<evidence type="ECO:0000256" key="2">
    <source>
        <dbReference type="PROSITE-ProRule" id="PRU00035"/>
    </source>
</evidence>